<protein>
    <submittedName>
        <fullName evidence="5">Tyrosyl-DNA phosphodiesterase-domain-containing protein</fullName>
    </submittedName>
</protein>
<accession>A0AAE0NDQ0</accession>
<feature type="active site" description="Nucleophile" evidence="1">
    <location>
        <position position="309"/>
    </location>
</feature>
<feature type="region of interest" description="Disordered" evidence="4">
    <location>
        <begin position="128"/>
        <end position="200"/>
    </location>
</feature>
<dbReference type="Pfam" id="PF06087">
    <property type="entry name" value="Tyr-DNA_phospho"/>
    <property type="match status" value="1"/>
</dbReference>
<gene>
    <name evidence="5" type="ORF">B0T24DRAFT_163836</name>
</gene>
<evidence type="ECO:0000256" key="3">
    <source>
        <dbReference type="PIRSR" id="PIRSR610347-3"/>
    </source>
</evidence>
<evidence type="ECO:0000313" key="5">
    <source>
        <dbReference type="EMBL" id="KAK3379603.1"/>
    </source>
</evidence>
<evidence type="ECO:0000256" key="4">
    <source>
        <dbReference type="SAM" id="MobiDB-lite"/>
    </source>
</evidence>
<dbReference type="Gene3D" id="3.30.870.10">
    <property type="entry name" value="Endonuclease Chain A"/>
    <property type="match status" value="2"/>
</dbReference>
<keyword evidence="6" id="KW-1185">Reference proteome</keyword>
<dbReference type="GO" id="GO:0003697">
    <property type="term" value="F:single-stranded DNA binding"/>
    <property type="evidence" value="ECO:0007669"/>
    <property type="project" value="TreeGrafter"/>
</dbReference>
<evidence type="ECO:0000313" key="6">
    <source>
        <dbReference type="Proteomes" id="UP001287356"/>
    </source>
</evidence>
<reference evidence="5" key="2">
    <citation type="submission" date="2023-06" db="EMBL/GenBank/DDBJ databases">
        <authorList>
            <consortium name="Lawrence Berkeley National Laboratory"/>
            <person name="Haridas S."/>
            <person name="Hensen N."/>
            <person name="Bonometti L."/>
            <person name="Westerberg I."/>
            <person name="Brannstrom I.O."/>
            <person name="Guillou S."/>
            <person name="Cros-Aarteil S."/>
            <person name="Calhoun S."/>
            <person name="Kuo A."/>
            <person name="Mondo S."/>
            <person name="Pangilinan J."/>
            <person name="Riley R."/>
            <person name="Labutti K."/>
            <person name="Andreopoulos B."/>
            <person name="Lipzen A."/>
            <person name="Chen C."/>
            <person name="Yanf M."/>
            <person name="Daum C."/>
            <person name="Ng V."/>
            <person name="Clum A."/>
            <person name="Steindorff A."/>
            <person name="Ohm R."/>
            <person name="Martin F."/>
            <person name="Silar P."/>
            <person name="Natvig D."/>
            <person name="Lalanne C."/>
            <person name="Gautier V."/>
            <person name="Ament-Velasquez S.L."/>
            <person name="Kruys A."/>
            <person name="Hutchinson M.I."/>
            <person name="Powell A.J."/>
            <person name="Barry K."/>
            <person name="Miller A.N."/>
            <person name="Grigoriev I.V."/>
            <person name="Debuchy R."/>
            <person name="Gladieux P."/>
            <person name="Thoren M.H."/>
            <person name="Johannesson H."/>
        </authorList>
    </citation>
    <scope>NUCLEOTIDE SEQUENCE</scope>
    <source>
        <strain evidence="5">CBS 958.72</strain>
    </source>
</reference>
<feature type="compositionally biased region" description="Basic and acidic residues" evidence="4">
    <location>
        <begin position="32"/>
        <end position="41"/>
    </location>
</feature>
<sequence>MAENRAAELNGGDDEDEALRIAIAMSLGQDPAADRNARDDAVVDLTGDRDDDETESGSDDDGDGNEPIVTKPLHVPSSPRKPQDQGQQQQQHQQHQQQQQHVVPSSLSGLAALGIDRKAMEQERLARLNKRKASSPPSEPVELRPQQRQKTLVNEGLGRVLQPSKSDRELPSRDVKIGGDGRVRPDQPYNNDGDGSGTAVPLVIRGEQRSRLPYPRGVVKKTWAYGHARQGDDIRIEEVLQKDKLKLAVLSSYQWDDEWLLSKVDLARTKVILVAFAATETQKEEMRSNVPRERIRFCFPPMLGVGSMHSKLQLLKYDDYLRIVVPTGNLVSYDWGETGVMENMVFLIDLPRLETAEQREAQQFTAFGDDLLYFLLAQGLNEKLVDSLRNYDFSETSRYAFVHTIAGSHSLEEKWSRTGYCGLGRAVKALGLGLEEPVEVDFVCASIGAVNDSLLSALYYACQGDSGVKEYESRTAGGRKVKDAKLGQDDDVAAIKRHFRVYFPSEETVLESKDGKDGAGTICFQARWWEAPSFPHEMLRDCKSTRKGLLMHSKVIYVSRKPNPEFMGVETGKSAVDMDMTGADFAYVGSANISESAWGRLVKDRGTGKPKLTCRNWEAGVLILATGLENSGVHSGSRVPSSLSSSLARGDSKSMLHQFAGCVPVPMAVPGQPLSLQGPKAPWFYQDS</sequence>
<dbReference type="SUPFAM" id="SSF56024">
    <property type="entry name" value="Phospholipase D/nuclease"/>
    <property type="match status" value="2"/>
</dbReference>
<dbReference type="GO" id="GO:0003690">
    <property type="term" value="F:double-stranded DNA binding"/>
    <property type="evidence" value="ECO:0007669"/>
    <property type="project" value="TreeGrafter"/>
</dbReference>
<reference evidence="5" key="1">
    <citation type="journal article" date="2023" name="Mol. Phylogenet. Evol.">
        <title>Genome-scale phylogeny and comparative genomics of the fungal order Sordariales.</title>
        <authorList>
            <person name="Hensen N."/>
            <person name="Bonometti L."/>
            <person name="Westerberg I."/>
            <person name="Brannstrom I.O."/>
            <person name="Guillou S."/>
            <person name="Cros-Aarteil S."/>
            <person name="Calhoun S."/>
            <person name="Haridas S."/>
            <person name="Kuo A."/>
            <person name="Mondo S."/>
            <person name="Pangilinan J."/>
            <person name="Riley R."/>
            <person name="LaButti K."/>
            <person name="Andreopoulos B."/>
            <person name="Lipzen A."/>
            <person name="Chen C."/>
            <person name="Yan M."/>
            <person name="Daum C."/>
            <person name="Ng V."/>
            <person name="Clum A."/>
            <person name="Steindorff A."/>
            <person name="Ohm R.A."/>
            <person name="Martin F."/>
            <person name="Silar P."/>
            <person name="Natvig D.O."/>
            <person name="Lalanne C."/>
            <person name="Gautier V."/>
            <person name="Ament-Velasquez S.L."/>
            <person name="Kruys A."/>
            <person name="Hutchinson M.I."/>
            <person name="Powell A.J."/>
            <person name="Barry K."/>
            <person name="Miller A.N."/>
            <person name="Grigoriev I.V."/>
            <person name="Debuchy R."/>
            <person name="Gladieux P."/>
            <person name="Hiltunen Thoren M."/>
            <person name="Johannesson H."/>
        </authorList>
    </citation>
    <scope>NUCLEOTIDE SEQUENCE</scope>
    <source>
        <strain evidence="5">CBS 958.72</strain>
    </source>
</reference>
<dbReference type="CDD" id="cd09122">
    <property type="entry name" value="PLDc_Tdp1_1"/>
    <property type="match status" value="1"/>
</dbReference>
<dbReference type="GO" id="GO:0017005">
    <property type="term" value="F:3'-tyrosyl-DNA phosphodiesterase activity"/>
    <property type="evidence" value="ECO:0007669"/>
    <property type="project" value="TreeGrafter"/>
</dbReference>
<evidence type="ECO:0000256" key="1">
    <source>
        <dbReference type="PIRSR" id="PIRSR610347-1"/>
    </source>
</evidence>
<name>A0AAE0NDQ0_9PEZI</name>
<dbReference type="GO" id="GO:0005634">
    <property type="term" value="C:nucleus"/>
    <property type="evidence" value="ECO:0007669"/>
    <property type="project" value="InterPro"/>
</dbReference>
<feature type="compositionally biased region" description="Basic and acidic residues" evidence="4">
    <location>
        <begin position="165"/>
        <end position="185"/>
    </location>
</feature>
<feature type="region of interest" description="Disordered" evidence="4">
    <location>
        <begin position="27"/>
        <end position="115"/>
    </location>
</feature>
<feature type="site" description="Interaction with DNA" evidence="3">
    <location>
        <position position="594"/>
    </location>
</feature>
<dbReference type="PANTHER" id="PTHR12415:SF4">
    <property type="entry name" value="TYROSYL-DNA PHOSPHODIESTERASE DOMAIN-CONTAINING PROTEIN"/>
    <property type="match status" value="1"/>
</dbReference>
<dbReference type="InterPro" id="IPR010347">
    <property type="entry name" value="Tdp1"/>
</dbReference>
<feature type="compositionally biased region" description="Acidic residues" evidence="4">
    <location>
        <begin position="49"/>
        <end position="64"/>
    </location>
</feature>
<dbReference type="EMBL" id="JAULSN010000002">
    <property type="protein sequence ID" value="KAK3379603.1"/>
    <property type="molecule type" value="Genomic_DNA"/>
</dbReference>
<dbReference type="GO" id="GO:0006281">
    <property type="term" value="P:DNA repair"/>
    <property type="evidence" value="ECO:0007669"/>
    <property type="project" value="InterPro"/>
</dbReference>
<dbReference type="PANTHER" id="PTHR12415">
    <property type="entry name" value="TYROSYL-DNA PHOSPHODIESTERASE 1"/>
    <property type="match status" value="1"/>
</dbReference>
<feature type="binding site" evidence="2">
    <location>
        <position position="311"/>
    </location>
    <ligand>
        <name>substrate</name>
    </ligand>
</feature>
<feature type="compositionally biased region" description="Low complexity" evidence="4">
    <location>
        <begin position="84"/>
        <end position="101"/>
    </location>
</feature>
<proteinExistence type="predicted"/>
<evidence type="ECO:0000256" key="2">
    <source>
        <dbReference type="PIRSR" id="PIRSR610347-2"/>
    </source>
</evidence>
<dbReference type="AlphaFoldDB" id="A0AAE0NDQ0"/>
<feature type="active site" description="Proton donor/acceptor" evidence="1">
    <location>
        <position position="552"/>
    </location>
</feature>
<feature type="binding site" evidence="2">
    <location>
        <position position="554"/>
    </location>
    <ligand>
        <name>substrate</name>
    </ligand>
</feature>
<comment type="caution">
    <text evidence="5">The sequence shown here is derived from an EMBL/GenBank/DDBJ whole genome shotgun (WGS) entry which is preliminary data.</text>
</comment>
<dbReference type="Proteomes" id="UP001287356">
    <property type="component" value="Unassembled WGS sequence"/>
</dbReference>
<organism evidence="5 6">
    <name type="scientific">Lasiosphaeria ovina</name>
    <dbReference type="NCBI Taxonomy" id="92902"/>
    <lineage>
        <taxon>Eukaryota</taxon>
        <taxon>Fungi</taxon>
        <taxon>Dikarya</taxon>
        <taxon>Ascomycota</taxon>
        <taxon>Pezizomycotina</taxon>
        <taxon>Sordariomycetes</taxon>
        <taxon>Sordariomycetidae</taxon>
        <taxon>Sordariales</taxon>
        <taxon>Lasiosphaeriaceae</taxon>
        <taxon>Lasiosphaeria</taxon>
    </lineage>
</organism>